<organism evidence="2 3">
    <name type="scientific">Natrinema saccharevitans</name>
    <dbReference type="NCBI Taxonomy" id="301967"/>
    <lineage>
        <taxon>Archaea</taxon>
        <taxon>Methanobacteriati</taxon>
        <taxon>Methanobacteriota</taxon>
        <taxon>Stenosarchaea group</taxon>
        <taxon>Halobacteria</taxon>
        <taxon>Halobacteriales</taxon>
        <taxon>Natrialbaceae</taxon>
        <taxon>Natrinema</taxon>
    </lineage>
</organism>
<protein>
    <recommendedName>
        <fullName evidence="4">Antitoxin</fullName>
    </recommendedName>
</protein>
<dbReference type="Proteomes" id="UP000189370">
    <property type="component" value="Unassembled WGS sequence"/>
</dbReference>
<evidence type="ECO:0000313" key="2">
    <source>
        <dbReference type="EMBL" id="OLZ41216.1"/>
    </source>
</evidence>
<evidence type="ECO:0000313" key="3">
    <source>
        <dbReference type="Proteomes" id="UP000189370"/>
    </source>
</evidence>
<name>A0A1S8AXD8_9EURY</name>
<feature type="region of interest" description="Disordered" evidence="1">
    <location>
        <begin position="50"/>
        <end position="76"/>
    </location>
</feature>
<dbReference type="RefSeq" id="WP_076145841.1">
    <property type="nucleotide sequence ID" value="NZ_LWLN01000001.1"/>
</dbReference>
<comment type="caution">
    <text evidence="2">The sequence shown here is derived from an EMBL/GenBank/DDBJ whole genome shotgun (WGS) entry which is preliminary data.</text>
</comment>
<dbReference type="STRING" id="301967.A6E15_09550"/>
<gene>
    <name evidence="2" type="ORF">A6E15_09550</name>
</gene>
<evidence type="ECO:0008006" key="4">
    <source>
        <dbReference type="Google" id="ProtNLM"/>
    </source>
</evidence>
<sequence length="76" mass="8783">MSKSVRVSEEFHEFVAAHKRDDETMEETLRRLIGGPHPKDVAGILSSETAEGMRERLAEKRERDVAGKDELRERFE</sequence>
<feature type="compositionally biased region" description="Basic and acidic residues" evidence="1">
    <location>
        <begin position="51"/>
        <end position="76"/>
    </location>
</feature>
<evidence type="ECO:0000256" key="1">
    <source>
        <dbReference type="SAM" id="MobiDB-lite"/>
    </source>
</evidence>
<dbReference type="AlphaFoldDB" id="A0A1S8AXD8"/>
<reference evidence="3" key="1">
    <citation type="submission" date="2016-04" db="EMBL/GenBank/DDBJ databases">
        <authorList>
            <person name="Chen S.-C."/>
            <person name="Lai M.-C."/>
        </authorList>
    </citation>
    <scope>NUCLEOTIDE SEQUENCE [LARGE SCALE GENOMIC DNA]</scope>
    <source>
        <strain evidence="3">AB14</strain>
    </source>
</reference>
<dbReference type="OrthoDB" id="9187at2157"/>
<dbReference type="EMBL" id="LWLN01000001">
    <property type="protein sequence ID" value="OLZ41216.1"/>
    <property type="molecule type" value="Genomic_DNA"/>
</dbReference>
<keyword evidence="3" id="KW-1185">Reference proteome</keyword>
<accession>A0A1S8AXD8</accession>
<proteinExistence type="predicted"/>